<dbReference type="Pfam" id="PF07536">
    <property type="entry name" value="HWE_HK"/>
    <property type="match status" value="1"/>
</dbReference>
<dbReference type="InterPro" id="IPR029016">
    <property type="entry name" value="GAF-like_dom_sf"/>
</dbReference>
<dbReference type="SMART" id="SM00911">
    <property type="entry name" value="HWE_HK"/>
    <property type="match status" value="1"/>
</dbReference>
<dbReference type="Gene3D" id="3.30.450.20">
    <property type="entry name" value="PAS domain"/>
    <property type="match status" value="2"/>
</dbReference>
<dbReference type="SMART" id="SM00091">
    <property type="entry name" value="PAS"/>
    <property type="match status" value="2"/>
</dbReference>
<dbReference type="PANTHER" id="PTHR41523">
    <property type="entry name" value="TWO-COMPONENT SYSTEM SENSOR PROTEIN"/>
    <property type="match status" value="1"/>
</dbReference>
<evidence type="ECO:0000256" key="11">
    <source>
        <dbReference type="ARBA" id="ARBA00022741"/>
    </source>
</evidence>
<dbReference type="Pfam" id="PF08448">
    <property type="entry name" value="PAS_4"/>
    <property type="match status" value="1"/>
</dbReference>
<dbReference type="PROSITE" id="PS50112">
    <property type="entry name" value="PAS"/>
    <property type="match status" value="1"/>
</dbReference>
<evidence type="ECO:0000256" key="5">
    <source>
        <dbReference type="ARBA" id="ARBA00022553"/>
    </source>
</evidence>
<dbReference type="InterPro" id="IPR000014">
    <property type="entry name" value="PAS"/>
</dbReference>
<feature type="domain" description="PAS" evidence="17">
    <location>
        <begin position="326"/>
        <end position="396"/>
    </location>
</feature>
<dbReference type="SMART" id="SM00065">
    <property type="entry name" value="GAF"/>
    <property type="match status" value="1"/>
</dbReference>
<dbReference type="InterPro" id="IPR011102">
    <property type="entry name" value="Sig_transdc_His_kinase_HWE"/>
</dbReference>
<evidence type="ECO:0000256" key="4">
    <source>
        <dbReference type="ARBA" id="ARBA00022543"/>
    </source>
</evidence>
<evidence type="ECO:0000256" key="12">
    <source>
        <dbReference type="ARBA" id="ARBA00022777"/>
    </source>
</evidence>
<evidence type="ECO:0000256" key="14">
    <source>
        <dbReference type="ARBA" id="ARBA00022991"/>
    </source>
</evidence>
<dbReference type="InterPro" id="IPR013767">
    <property type="entry name" value="PAS_fold"/>
</dbReference>
<dbReference type="InterPro" id="IPR000700">
    <property type="entry name" value="PAS-assoc_C"/>
</dbReference>
<evidence type="ECO:0000259" key="18">
    <source>
        <dbReference type="PROSITE" id="PS50113"/>
    </source>
</evidence>
<evidence type="ECO:0000256" key="7">
    <source>
        <dbReference type="ARBA" id="ARBA00022630"/>
    </source>
</evidence>
<sequence length="651" mass="71541">MNQTSKRNGVVAIPPAEQVLDAMAGPIAVLDWSGTIIAVNRAWREFGCANSGKRTRHVGTNYLDICDRAVGVEAACAKAAAAGIRSVLAGEPVFSLEYPCHSPTRKRWFQLHASCLHHDGHAYAVVAHHDITDRILVEQERQGLLARAHRHQEQLKALTAVSTRIAAGDSPEAIFRDITEQARLIVGAHWAATHTLPYALWPSEPVIVSVSDKYGGFPASALARSGAGLYSHVLQLASPLRLTATELSAYPHLQDTYLAETASPAMPGVLAVPIISPQGGTLGVLMLLDKQHGEFTADDEAILTQLAQIASVSVENAVQTRAERESRERLWATHEHAGVGIAETNATGQFLTVNRGLSVITGYSRSELLNLSLFDLVHPDDSSAEHALYDRQVAGELKTYSLERRSIRKDGSSVWLNVSSTAVFNEQGEFRYSVRVIQDIHQKKRFEQRQALLVRELHHRVRNNLAVVQALASATGRTSTSIRDFNRSFSSRIAALAKTQTLLTEDYWQTAPLREMLECELQPFWARRHERFRLEGPDVNLSADVAIPLSMALHELTANAARYGALSVRKGCVAVKWELATAEGSRELHLSWVEQNGPPVGSPSHSGFGTFLLERVLPAQCHAKANLRFDPAGLQCEIHVPLVTHRLVPEY</sequence>
<keyword evidence="15" id="KW-0843">Virulence</keyword>
<evidence type="ECO:0000256" key="6">
    <source>
        <dbReference type="ARBA" id="ARBA00022606"/>
    </source>
</evidence>
<dbReference type="InterPro" id="IPR003018">
    <property type="entry name" value="GAF"/>
</dbReference>
<comment type="caution">
    <text evidence="19">The sequence shown here is derived from an EMBL/GenBank/DDBJ whole genome shotgun (WGS) entry which is preliminary data.</text>
</comment>
<feature type="domain" description="PAC" evidence="18">
    <location>
        <begin position="400"/>
        <end position="452"/>
    </location>
</feature>
<dbReference type="SMART" id="SM00086">
    <property type="entry name" value="PAC"/>
    <property type="match status" value="2"/>
</dbReference>
<dbReference type="PROSITE" id="PS50113">
    <property type="entry name" value="PAC"/>
    <property type="match status" value="1"/>
</dbReference>
<keyword evidence="4" id="KW-0600">Photoreceptor protein</keyword>
<evidence type="ECO:0000256" key="13">
    <source>
        <dbReference type="ARBA" id="ARBA00022840"/>
    </source>
</evidence>
<keyword evidence="13" id="KW-0067">ATP-binding</keyword>
<dbReference type="Gene3D" id="3.30.565.10">
    <property type="entry name" value="Histidine kinase-like ATPase, C-terminal domain"/>
    <property type="match status" value="1"/>
</dbReference>
<evidence type="ECO:0000259" key="17">
    <source>
        <dbReference type="PROSITE" id="PS50112"/>
    </source>
</evidence>
<keyword evidence="7" id="KW-0285">Flavoprotein</keyword>
<evidence type="ECO:0000256" key="9">
    <source>
        <dbReference type="ARBA" id="ARBA00022679"/>
    </source>
</evidence>
<keyword evidence="11" id="KW-0547">Nucleotide-binding</keyword>
<evidence type="ECO:0000313" key="19">
    <source>
        <dbReference type="EMBL" id="MFC1455347.1"/>
    </source>
</evidence>
<dbReference type="CDD" id="cd00130">
    <property type="entry name" value="PAS"/>
    <property type="match status" value="1"/>
</dbReference>
<keyword evidence="20" id="KW-1185">Reference proteome</keyword>
<dbReference type="Pfam" id="PF01590">
    <property type="entry name" value="GAF"/>
    <property type="match status" value="1"/>
</dbReference>
<evidence type="ECO:0000256" key="8">
    <source>
        <dbReference type="ARBA" id="ARBA00022643"/>
    </source>
</evidence>
<dbReference type="EC" id="2.7.13.3" evidence="2"/>
<dbReference type="NCBIfam" id="TIGR00229">
    <property type="entry name" value="sensory_box"/>
    <property type="match status" value="1"/>
</dbReference>
<dbReference type="SUPFAM" id="SSF55781">
    <property type="entry name" value="GAF domain-like"/>
    <property type="match status" value="1"/>
</dbReference>
<dbReference type="SUPFAM" id="SSF55785">
    <property type="entry name" value="PYP-like sensor domain (PAS domain)"/>
    <property type="match status" value="2"/>
</dbReference>
<organism evidence="19 20">
    <name type="scientific">Microvirga arabica</name>
    <dbReference type="NCBI Taxonomy" id="1128671"/>
    <lineage>
        <taxon>Bacteria</taxon>
        <taxon>Pseudomonadati</taxon>
        <taxon>Pseudomonadota</taxon>
        <taxon>Alphaproteobacteria</taxon>
        <taxon>Hyphomicrobiales</taxon>
        <taxon>Methylobacteriaceae</taxon>
        <taxon>Microvirga</taxon>
    </lineage>
</organism>
<dbReference type="PANTHER" id="PTHR41523:SF8">
    <property type="entry name" value="ETHYLENE RESPONSE SENSOR PROTEIN"/>
    <property type="match status" value="1"/>
</dbReference>
<evidence type="ECO:0000313" key="20">
    <source>
        <dbReference type="Proteomes" id="UP001593940"/>
    </source>
</evidence>
<keyword evidence="10" id="KW-0677">Repeat</keyword>
<evidence type="ECO:0000256" key="10">
    <source>
        <dbReference type="ARBA" id="ARBA00022737"/>
    </source>
</evidence>
<keyword evidence="9" id="KW-0808">Transferase</keyword>
<dbReference type="Proteomes" id="UP001593940">
    <property type="component" value="Unassembled WGS sequence"/>
</dbReference>
<keyword evidence="6" id="KW-0716">Sensory transduction</keyword>
<dbReference type="RefSeq" id="WP_377028606.1">
    <property type="nucleotide sequence ID" value="NZ_JBHOMY010000002.1"/>
</dbReference>
<evidence type="ECO:0000256" key="2">
    <source>
        <dbReference type="ARBA" id="ARBA00012438"/>
    </source>
</evidence>
<dbReference type="InterPro" id="IPR036890">
    <property type="entry name" value="HATPase_C_sf"/>
</dbReference>
<dbReference type="Gene3D" id="3.30.450.40">
    <property type="match status" value="1"/>
</dbReference>
<accession>A0ABV6Y261</accession>
<dbReference type="EMBL" id="JBHOMY010000002">
    <property type="protein sequence ID" value="MFC1455347.1"/>
    <property type="molecule type" value="Genomic_DNA"/>
</dbReference>
<proteinExistence type="predicted"/>
<reference evidence="19 20" key="1">
    <citation type="submission" date="2024-09" db="EMBL/GenBank/DDBJ databases">
        <title>Nodulacao em especies de Leguminosae Basais da Amazonia e Caracterizacao dos Rizobios e Bacterias Associadas aos Nodulos.</title>
        <authorList>
            <person name="Jambeiro I.C.A."/>
            <person name="Lopes I.S."/>
            <person name="Aguiar E.R.G.R."/>
            <person name="Santos A.F.J."/>
            <person name="Dos Santos J.M.F."/>
            <person name="Gross E."/>
        </authorList>
    </citation>
    <scope>NUCLEOTIDE SEQUENCE [LARGE SCALE GENOMIC DNA]</scope>
    <source>
        <strain evidence="19 20">BRUESC1165</strain>
    </source>
</reference>
<keyword evidence="16" id="KW-0675">Receptor</keyword>
<dbReference type="InterPro" id="IPR035965">
    <property type="entry name" value="PAS-like_dom_sf"/>
</dbReference>
<keyword evidence="12" id="KW-0418">Kinase</keyword>
<keyword evidence="14" id="KW-0157">Chromophore</keyword>
<evidence type="ECO:0000256" key="3">
    <source>
        <dbReference type="ARBA" id="ARBA00021740"/>
    </source>
</evidence>
<comment type="catalytic activity">
    <reaction evidence="1">
        <text>ATP + protein L-histidine = ADP + protein N-phospho-L-histidine.</text>
        <dbReference type="EC" id="2.7.13.3"/>
    </reaction>
</comment>
<dbReference type="Pfam" id="PF00989">
    <property type="entry name" value="PAS"/>
    <property type="match status" value="1"/>
</dbReference>
<evidence type="ECO:0000256" key="1">
    <source>
        <dbReference type="ARBA" id="ARBA00000085"/>
    </source>
</evidence>
<evidence type="ECO:0000256" key="16">
    <source>
        <dbReference type="ARBA" id="ARBA00023170"/>
    </source>
</evidence>
<gene>
    <name evidence="19" type="ORF">ACETIH_01020</name>
</gene>
<dbReference type="InterPro" id="IPR013656">
    <property type="entry name" value="PAS_4"/>
</dbReference>
<keyword evidence="8" id="KW-0288">FMN</keyword>
<evidence type="ECO:0000256" key="15">
    <source>
        <dbReference type="ARBA" id="ARBA00023026"/>
    </source>
</evidence>
<protein>
    <recommendedName>
        <fullName evidence="3">Blue-light-activated histidine kinase</fullName>
        <ecNumber evidence="2">2.7.13.3</ecNumber>
    </recommendedName>
</protein>
<name>A0ABV6Y261_9HYPH</name>
<keyword evidence="5" id="KW-0597">Phosphoprotein</keyword>
<dbReference type="InterPro" id="IPR001610">
    <property type="entry name" value="PAC"/>
</dbReference>